<accession>A0ABY0H499</accession>
<dbReference type="Pfam" id="PF26113">
    <property type="entry name" value="GH16_XgeA"/>
    <property type="match status" value="1"/>
</dbReference>
<dbReference type="InterPro" id="IPR050546">
    <property type="entry name" value="Glycosyl_Hydrlase_16"/>
</dbReference>
<evidence type="ECO:0000313" key="4">
    <source>
        <dbReference type="Proteomes" id="UP000294003"/>
    </source>
</evidence>
<feature type="chain" id="PRO_5045424254" description="GH16 domain-containing protein" evidence="1">
    <location>
        <begin position="20"/>
        <end position="316"/>
    </location>
</feature>
<dbReference type="InterPro" id="IPR013320">
    <property type="entry name" value="ConA-like_dom_sf"/>
</dbReference>
<dbReference type="PANTHER" id="PTHR10963:SF60">
    <property type="entry name" value="GRAM-NEGATIVE BACTERIA-BINDING PROTEIN 1-RELATED"/>
    <property type="match status" value="1"/>
</dbReference>
<dbReference type="Gene3D" id="2.60.120.200">
    <property type="match status" value="1"/>
</dbReference>
<comment type="caution">
    <text evidence="3">The sequence shown here is derived from an EMBL/GenBank/DDBJ whole genome shotgun (WGS) entry which is preliminary data.</text>
</comment>
<organism evidence="3 4">
    <name type="scientific">Monosporascus cannonballus</name>
    <dbReference type="NCBI Taxonomy" id="155416"/>
    <lineage>
        <taxon>Eukaryota</taxon>
        <taxon>Fungi</taxon>
        <taxon>Dikarya</taxon>
        <taxon>Ascomycota</taxon>
        <taxon>Pezizomycotina</taxon>
        <taxon>Sordariomycetes</taxon>
        <taxon>Xylariomycetidae</taxon>
        <taxon>Xylariales</taxon>
        <taxon>Xylariales incertae sedis</taxon>
        <taxon>Monosporascus</taxon>
    </lineage>
</organism>
<dbReference type="CDD" id="cd02182">
    <property type="entry name" value="GH16_Strep_laminarinase_like"/>
    <property type="match status" value="1"/>
</dbReference>
<dbReference type="SUPFAM" id="SSF49899">
    <property type="entry name" value="Concanavalin A-like lectins/glucanases"/>
    <property type="match status" value="1"/>
</dbReference>
<sequence length="316" mass="35228">MFSTWSGISLTAAIAAVSASRMVPSTVDNTVANNFTSVGSETRILEETIRINEWAPSYADFTTVWQDAFVGNERQSPDTNNWNIITGNLGVNNEWQTYRGGWENLQLSGGNTLQIVPVIANGQWTSGRVESRYTFTPQDGRVTRAEARLRFGDAPSGNKQGIWPAFWIMGDSIRQGVRWPGNGEIDVMERVNGEWAGHGTVHCDVFPGGICDEPNGKGTGVGLPDNGWHVWRVEWDRRADNWAEEVLTWYLDGNRFHSVAGWQVGWDVWQNLAAKPLFFILNVAVGGGWPGAPNKDTWDWYGNMMEIAYVAHFVSN</sequence>
<reference evidence="3 4" key="1">
    <citation type="submission" date="2018-06" db="EMBL/GenBank/DDBJ databases">
        <title>Complete Genomes of Monosporascus.</title>
        <authorList>
            <person name="Robinson A.J."/>
            <person name="Natvig D.O."/>
        </authorList>
    </citation>
    <scope>NUCLEOTIDE SEQUENCE [LARGE SCALE GENOMIC DNA]</scope>
    <source>
        <strain evidence="3 4">CBS 609.92</strain>
    </source>
</reference>
<proteinExistence type="predicted"/>
<keyword evidence="4" id="KW-1185">Reference proteome</keyword>
<evidence type="ECO:0000256" key="1">
    <source>
        <dbReference type="SAM" id="SignalP"/>
    </source>
</evidence>
<dbReference type="InterPro" id="IPR000757">
    <property type="entry name" value="Beta-glucanase-like"/>
</dbReference>
<evidence type="ECO:0000259" key="2">
    <source>
        <dbReference type="PROSITE" id="PS51762"/>
    </source>
</evidence>
<dbReference type="PROSITE" id="PS51762">
    <property type="entry name" value="GH16_2"/>
    <property type="match status" value="1"/>
</dbReference>
<keyword evidence="1" id="KW-0732">Signal</keyword>
<evidence type="ECO:0000313" key="3">
    <source>
        <dbReference type="EMBL" id="RYO84508.1"/>
    </source>
</evidence>
<feature type="signal peptide" evidence="1">
    <location>
        <begin position="1"/>
        <end position="19"/>
    </location>
</feature>
<gene>
    <name evidence="3" type="ORF">DL762_005614</name>
</gene>
<protein>
    <recommendedName>
        <fullName evidence="2">GH16 domain-containing protein</fullName>
    </recommendedName>
</protein>
<dbReference type="EMBL" id="QJNS01000159">
    <property type="protein sequence ID" value="RYO84508.1"/>
    <property type="molecule type" value="Genomic_DNA"/>
</dbReference>
<dbReference type="PANTHER" id="PTHR10963">
    <property type="entry name" value="GLYCOSYL HYDROLASE-RELATED"/>
    <property type="match status" value="1"/>
</dbReference>
<feature type="domain" description="GH16" evidence="2">
    <location>
        <begin position="63"/>
        <end position="309"/>
    </location>
</feature>
<name>A0ABY0H499_9PEZI</name>
<dbReference type="Proteomes" id="UP000294003">
    <property type="component" value="Unassembled WGS sequence"/>
</dbReference>